<evidence type="ECO:0000256" key="4">
    <source>
        <dbReference type="ARBA" id="ARBA00022692"/>
    </source>
</evidence>
<dbReference type="Gene3D" id="3.40.50.300">
    <property type="entry name" value="P-loop containing nucleotide triphosphate hydrolases"/>
    <property type="match status" value="1"/>
</dbReference>
<feature type="transmembrane region" description="Helical" evidence="7">
    <location>
        <begin position="266"/>
        <end position="287"/>
    </location>
</feature>
<keyword evidence="3" id="KW-1003">Cell membrane</keyword>
<keyword evidence="10" id="KW-1185">Reference proteome</keyword>
<dbReference type="RefSeq" id="WP_092361583.1">
    <property type="nucleotide sequence ID" value="NZ_FOIM01000005.1"/>
</dbReference>
<name>A0A1I0DR42_9FIRM</name>
<evidence type="ECO:0000313" key="9">
    <source>
        <dbReference type="EMBL" id="SET34896.1"/>
    </source>
</evidence>
<keyword evidence="6 7" id="KW-0472">Membrane</keyword>
<evidence type="ECO:0000256" key="2">
    <source>
        <dbReference type="ARBA" id="ARBA00006386"/>
    </source>
</evidence>
<dbReference type="SUPFAM" id="SSF52540">
    <property type="entry name" value="P-loop containing nucleoside triphosphate hydrolases"/>
    <property type="match status" value="1"/>
</dbReference>
<dbReference type="InterPro" id="IPR052923">
    <property type="entry name" value="UPF0718"/>
</dbReference>
<keyword evidence="5 7" id="KW-1133">Transmembrane helix</keyword>
<comment type="similarity">
    <text evidence="2">Belongs to the UPF0718 family.</text>
</comment>
<evidence type="ECO:0000313" key="10">
    <source>
        <dbReference type="Proteomes" id="UP000198508"/>
    </source>
</evidence>
<dbReference type="InterPro" id="IPR027417">
    <property type="entry name" value="P-loop_NTPase"/>
</dbReference>
<feature type="transmembrane region" description="Helical" evidence="7">
    <location>
        <begin position="394"/>
        <end position="412"/>
    </location>
</feature>
<evidence type="ECO:0000256" key="1">
    <source>
        <dbReference type="ARBA" id="ARBA00004651"/>
    </source>
</evidence>
<dbReference type="Pfam" id="PF02492">
    <property type="entry name" value="cobW"/>
    <property type="match status" value="1"/>
</dbReference>
<keyword evidence="4 7" id="KW-0812">Transmembrane</keyword>
<dbReference type="EMBL" id="FOIM01000005">
    <property type="protein sequence ID" value="SET34896.1"/>
    <property type="molecule type" value="Genomic_DNA"/>
</dbReference>
<dbReference type="InterPro" id="IPR003495">
    <property type="entry name" value="CobW/HypB/UreG_nucleotide-bd"/>
</dbReference>
<protein>
    <recommendedName>
        <fullName evidence="8">CobW/HypB/UreG nucleotide-binding domain-containing protein</fullName>
    </recommendedName>
</protein>
<evidence type="ECO:0000256" key="3">
    <source>
        <dbReference type="ARBA" id="ARBA00022475"/>
    </source>
</evidence>
<dbReference type="Proteomes" id="UP000198508">
    <property type="component" value="Unassembled WGS sequence"/>
</dbReference>
<feature type="transmembrane region" description="Helical" evidence="7">
    <location>
        <begin position="490"/>
        <end position="510"/>
    </location>
</feature>
<comment type="subcellular location">
    <subcellularLocation>
        <location evidence="1">Cell membrane</location>
        <topology evidence="1">Multi-pass membrane protein</topology>
    </subcellularLocation>
</comment>
<gene>
    <name evidence="9" type="ORF">SAMN05216313_1056</name>
</gene>
<evidence type="ECO:0000256" key="7">
    <source>
        <dbReference type="SAM" id="Phobius"/>
    </source>
</evidence>
<organism evidence="9 10">
    <name type="scientific">Enterocloster lavalensis</name>
    <dbReference type="NCBI Taxonomy" id="460384"/>
    <lineage>
        <taxon>Bacteria</taxon>
        <taxon>Bacillati</taxon>
        <taxon>Bacillota</taxon>
        <taxon>Clostridia</taxon>
        <taxon>Lachnospirales</taxon>
        <taxon>Lachnospiraceae</taxon>
        <taxon>Enterocloster</taxon>
    </lineage>
</organism>
<proteinExistence type="inferred from homology"/>
<dbReference type="AlphaFoldDB" id="A0A1I0DR42"/>
<dbReference type="PANTHER" id="PTHR34184">
    <property type="entry name" value="UPF0718 PROTEIN YCGR"/>
    <property type="match status" value="1"/>
</dbReference>
<dbReference type="GO" id="GO:0005886">
    <property type="term" value="C:plasma membrane"/>
    <property type="evidence" value="ECO:0007669"/>
    <property type="project" value="UniProtKB-SubCell"/>
</dbReference>
<feature type="transmembrane region" description="Helical" evidence="7">
    <location>
        <begin position="192"/>
        <end position="210"/>
    </location>
</feature>
<feature type="domain" description="CobW/HypB/UreG nucleotide-binding" evidence="8">
    <location>
        <begin position="4"/>
        <end position="124"/>
    </location>
</feature>
<evidence type="ECO:0000259" key="8">
    <source>
        <dbReference type="Pfam" id="PF02492"/>
    </source>
</evidence>
<sequence length="519" mass="57055">MTTPVWVITGLLDSGKTTLINQLAEQELDELDILVIQFESGETPLIEQERVKKLAFSKSQLEQSPFGIADTIIHYIDKHRPDLILIEWNGMEHFHKLEKMLLQFSAKAVLSIEKVVYAAEGASFKTRIPDAGVATFSQIAGCDCAYVRQKGNRKSRNGMDVLYGCNPDIQVYTSWNRFVRALFRFGMKPRHWFLMLLTAVMLYMAAFSMLNDAGALPERYISIFLGVFLQAAPFLAVGVLLSSLIQVYLKPDWIQRRFPRKILSGQLFAVLAGFCLPVCDCASIPVFKGLVKKGVPMPAAVTFMLVSPVINPVVILSTWYAFNGNYKIIAARCGLGILCAVLCGLTYLFKPPVNYLVEYAMPIQAACGDYSLLEEKGTQLSRFSLMMRHAQNEFFSVGKFLLTGIFASTLFQDMIPRAVAAGGAAAPWKALLVMMGLAFVLSLCSSSDAVVARSMAGSLPVGAVLGFLVFGPMMDIKNAAMLLSGFKSSFVIRLFATTFLVCFLVIGVFMTGGSGGIRI</sequence>
<accession>A0A1I0DR42</accession>
<feature type="transmembrane region" description="Helical" evidence="7">
    <location>
        <begin position="222"/>
        <end position="245"/>
    </location>
</feature>
<reference evidence="10" key="1">
    <citation type="submission" date="2016-10" db="EMBL/GenBank/DDBJ databases">
        <authorList>
            <person name="Varghese N."/>
            <person name="Submissions S."/>
        </authorList>
    </citation>
    <scope>NUCLEOTIDE SEQUENCE [LARGE SCALE GENOMIC DNA]</scope>
    <source>
        <strain evidence="10">NLAE-zl-G277</strain>
    </source>
</reference>
<feature type="transmembrane region" description="Helical" evidence="7">
    <location>
        <begin position="450"/>
        <end position="470"/>
    </location>
</feature>
<dbReference type="STRING" id="460384.SAMN05216313_1056"/>
<evidence type="ECO:0000256" key="6">
    <source>
        <dbReference type="ARBA" id="ARBA00023136"/>
    </source>
</evidence>
<dbReference type="PANTHER" id="PTHR34184:SF4">
    <property type="entry name" value="UPF0718 PROTEIN YCGR"/>
    <property type="match status" value="1"/>
</dbReference>
<feature type="transmembrane region" description="Helical" evidence="7">
    <location>
        <begin position="418"/>
        <end position="443"/>
    </location>
</feature>
<feature type="transmembrane region" description="Helical" evidence="7">
    <location>
        <begin position="329"/>
        <end position="349"/>
    </location>
</feature>
<feature type="transmembrane region" description="Helical" evidence="7">
    <location>
        <begin position="299"/>
        <end position="322"/>
    </location>
</feature>
<dbReference type="InterPro" id="IPR005524">
    <property type="entry name" value="DUF318"/>
</dbReference>
<evidence type="ECO:0000256" key="5">
    <source>
        <dbReference type="ARBA" id="ARBA00022989"/>
    </source>
</evidence>
<dbReference type="Pfam" id="PF03773">
    <property type="entry name" value="ArsP_1"/>
    <property type="match status" value="1"/>
</dbReference>